<name>A0ABZ3D011_9PROT</name>
<dbReference type="InterPro" id="IPR027417">
    <property type="entry name" value="P-loop_NTPase"/>
</dbReference>
<dbReference type="SUPFAM" id="SSF52540">
    <property type="entry name" value="P-loop containing nucleoside triphosphate hydrolases"/>
    <property type="match status" value="1"/>
</dbReference>
<dbReference type="Proteomes" id="UP001449795">
    <property type="component" value="Chromosome"/>
</dbReference>
<organism evidence="1 2">
    <name type="scientific">Nguyenibacter vanlangensis</name>
    <dbReference type="NCBI Taxonomy" id="1216886"/>
    <lineage>
        <taxon>Bacteria</taxon>
        <taxon>Pseudomonadati</taxon>
        <taxon>Pseudomonadota</taxon>
        <taxon>Alphaproteobacteria</taxon>
        <taxon>Acetobacterales</taxon>
        <taxon>Acetobacteraceae</taxon>
        <taxon>Nguyenibacter</taxon>
    </lineage>
</organism>
<evidence type="ECO:0008006" key="3">
    <source>
        <dbReference type="Google" id="ProtNLM"/>
    </source>
</evidence>
<keyword evidence="2" id="KW-1185">Reference proteome</keyword>
<protein>
    <recommendedName>
        <fullName evidence="3">Shikimate kinase</fullName>
    </recommendedName>
</protein>
<gene>
    <name evidence="1" type="ORF">AAC691_11295</name>
</gene>
<evidence type="ECO:0000313" key="1">
    <source>
        <dbReference type="EMBL" id="XAE40929.1"/>
    </source>
</evidence>
<dbReference type="EMBL" id="CP152276">
    <property type="protein sequence ID" value="XAE40929.1"/>
    <property type="molecule type" value="Genomic_DNA"/>
</dbReference>
<reference evidence="1 2" key="1">
    <citation type="submission" date="2024-04" db="EMBL/GenBank/DDBJ databases">
        <title>Complete genome sequence of Nguyenibacter vanlangesis HBCM-1154, a strain capable of nitrogen fixation, IAA production, and phosphorus solubilization isolated from sugarcane soil.</title>
        <authorList>
            <person name="MY HANH P."/>
        </authorList>
    </citation>
    <scope>NUCLEOTIDE SEQUENCE [LARGE SCALE GENOMIC DNA]</scope>
    <source>
        <strain evidence="1 2">HBCM 1154</strain>
    </source>
</reference>
<proteinExistence type="predicted"/>
<accession>A0ABZ3D011</accession>
<dbReference type="RefSeq" id="WP_342626958.1">
    <property type="nucleotide sequence ID" value="NZ_CP152276.1"/>
</dbReference>
<evidence type="ECO:0000313" key="2">
    <source>
        <dbReference type="Proteomes" id="UP001449795"/>
    </source>
</evidence>
<dbReference type="Gene3D" id="3.40.50.300">
    <property type="entry name" value="P-loop containing nucleotide triphosphate hydrolases"/>
    <property type="match status" value="1"/>
</dbReference>
<sequence length="181" mass="19189">MLIHLNGWPGSGKLTVGRCLAGLLGARLLDNHTILNVGYAVTERGSAAFYETVRAVRAVAFARILELPPEVPVVLTNVVTRGGGSSFPEETWRAVIDLAALRGCALFSATLTCSPEARARRLGTAGRVAADKMHDPAALAAAMATRVLFDDGATDRRWFDNTDLAPERCAAAIAAWVGHHG</sequence>